<dbReference type="EMBL" id="JAPDFW010000065">
    <property type="protein sequence ID" value="KAJ5075330.1"/>
    <property type="molecule type" value="Genomic_DNA"/>
</dbReference>
<feature type="transmembrane region" description="Helical" evidence="1">
    <location>
        <begin position="165"/>
        <end position="184"/>
    </location>
</feature>
<feature type="transmembrane region" description="Helical" evidence="1">
    <location>
        <begin position="61"/>
        <end position="82"/>
    </location>
</feature>
<comment type="caution">
    <text evidence="2">The sequence shown here is derived from an EMBL/GenBank/DDBJ whole genome shotgun (WGS) entry which is preliminary data.</text>
</comment>
<dbReference type="AlphaFoldDB" id="A0A9Q0LP39"/>
<feature type="transmembrane region" description="Helical" evidence="1">
    <location>
        <begin position="131"/>
        <end position="153"/>
    </location>
</feature>
<sequence>MKLSDVVDTVAPSAIGLKCVSLGIFAMIYLTVAIFAAFVLYQDLSVKIKVSKLRTKYQAAILSLAFGLMFIRFILLFFHIHWKSLFNLLFWCYVIPLTFQFATFSLLVVFLLIMVFAVLRKIILQKRVFTLYIIANIIVFILLIIAVAFQMNLPLNDFDNRTSTYVAISYILLIIVFVAARFKIFSHLKMAHFPNDIKKSVHNFLILTTIYSVIYFIRSIMGFVSLISKNSSFFKIFDLVSEHKIEVRYTLYGIFMLIFEILPTFFLIFSLFRTIKYEKSQITRKVTIQDSLLHEISDEDDIKELSDS</sequence>
<reference evidence="2" key="1">
    <citation type="submission" date="2022-10" db="EMBL/GenBank/DDBJ databases">
        <title>Novel sulphate-reducing endosymbionts in the free-living metamonad Anaeramoeba.</title>
        <authorList>
            <person name="Jerlstrom-Hultqvist J."/>
            <person name="Cepicka I."/>
            <person name="Gallot-Lavallee L."/>
            <person name="Salas-Leiva D."/>
            <person name="Curtis B.A."/>
            <person name="Zahonova K."/>
            <person name="Pipaliya S."/>
            <person name="Dacks J."/>
            <person name="Roger A.J."/>
        </authorList>
    </citation>
    <scope>NUCLEOTIDE SEQUENCE</scope>
    <source>
        <strain evidence="2">BMAN</strain>
    </source>
</reference>
<proteinExistence type="predicted"/>
<keyword evidence="1" id="KW-0472">Membrane</keyword>
<accession>A0A9Q0LP39</accession>
<keyword evidence="1" id="KW-1133">Transmembrane helix</keyword>
<keyword evidence="3" id="KW-1185">Reference proteome</keyword>
<evidence type="ECO:0000256" key="1">
    <source>
        <dbReference type="SAM" id="Phobius"/>
    </source>
</evidence>
<keyword evidence="1" id="KW-0812">Transmembrane</keyword>
<name>A0A9Q0LP39_ANAIG</name>
<dbReference type="Proteomes" id="UP001149090">
    <property type="component" value="Unassembled WGS sequence"/>
</dbReference>
<protein>
    <submittedName>
        <fullName evidence="2">Integral membrane protein</fullName>
    </submittedName>
</protein>
<gene>
    <name evidence="2" type="ORF">M0811_07300</name>
</gene>
<evidence type="ECO:0000313" key="2">
    <source>
        <dbReference type="EMBL" id="KAJ5075330.1"/>
    </source>
</evidence>
<feature type="transmembrane region" description="Helical" evidence="1">
    <location>
        <begin position="247"/>
        <end position="272"/>
    </location>
</feature>
<evidence type="ECO:0000313" key="3">
    <source>
        <dbReference type="Proteomes" id="UP001149090"/>
    </source>
</evidence>
<organism evidence="2 3">
    <name type="scientific">Anaeramoeba ignava</name>
    <name type="common">Anaerobic marine amoeba</name>
    <dbReference type="NCBI Taxonomy" id="1746090"/>
    <lineage>
        <taxon>Eukaryota</taxon>
        <taxon>Metamonada</taxon>
        <taxon>Anaeramoebidae</taxon>
        <taxon>Anaeramoeba</taxon>
    </lineage>
</organism>
<feature type="transmembrane region" description="Helical" evidence="1">
    <location>
        <begin position="204"/>
        <end position="227"/>
    </location>
</feature>
<feature type="transmembrane region" description="Helical" evidence="1">
    <location>
        <begin position="20"/>
        <end position="41"/>
    </location>
</feature>
<feature type="transmembrane region" description="Helical" evidence="1">
    <location>
        <begin position="88"/>
        <end position="119"/>
    </location>
</feature>